<dbReference type="EMBL" id="JBHSAQ010000016">
    <property type="protein sequence ID" value="MFC3960253.1"/>
    <property type="molecule type" value="Genomic_DNA"/>
</dbReference>
<keyword evidence="1" id="KW-1133">Transmembrane helix</keyword>
<reference evidence="2 3" key="1">
    <citation type="journal article" date="2019" name="Int. J. Syst. Evol. Microbiol.">
        <title>The Global Catalogue of Microorganisms (GCM) 10K type strain sequencing project: providing services to taxonomists for standard genome sequencing and annotation.</title>
        <authorList>
            <consortium name="The Broad Institute Genomics Platform"/>
            <consortium name="The Broad Institute Genome Sequencing Center for Infectious Disease"/>
            <person name="Wu L."/>
            <person name="Ma J."/>
        </authorList>
    </citation>
    <scope>NUCLEOTIDE SEQUENCE [LARGE SCALE GENOMIC DNA]</scope>
    <source>
        <strain evidence="2 3">IBRC-M 10256</strain>
    </source>
</reference>
<proteinExistence type="predicted"/>
<evidence type="ECO:0000313" key="3">
    <source>
        <dbReference type="Proteomes" id="UP001595846"/>
    </source>
</evidence>
<evidence type="ECO:0000313" key="2">
    <source>
        <dbReference type="EMBL" id="MFC3960253.1"/>
    </source>
</evidence>
<name>A0ABD5NT46_9EURY</name>
<feature type="transmembrane region" description="Helical" evidence="1">
    <location>
        <begin position="64"/>
        <end position="84"/>
    </location>
</feature>
<protein>
    <submittedName>
        <fullName evidence="2">Metalloprotease family protein</fullName>
    </submittedName>
</protein>
<keyword evidence="1" id="KW-0472">Membrane</keyword>
<gene>
    <name evidence="2" type="ORF">ACFOUR_18010</name>
</gene>
<accession>A0ABD5NT46</accession>
<comment type="caution">
    <text evidence="2">The sequence shown here is derived from an EMBL/GenBank/DDBJ whole genome shotgun (WGS) entry which is preliminary data.</text>
</comment>
<keyword evidence="2" id="KW-0645">Protease</keyword>
<keyword evidence="3" id="KW-1185">Reference proteome</keyword>
<keyword evidence="1" id="KW-0812">Transmembrane</keyword>
<dbReference type="AlphaFoldDB" id="A0ABD5NT46"/>
<feature type="transmembrane region" description="Helical" evidence="1">
    <location>
        <begin position="134"/>
        <end position="153"/>
    </location>
</feature>
<organism evidence="2 3">
    <name type="scientific">Halovivax cerinus</name>
    <dbReference type="NCBI Taxonomy" id="1487865"/>
    <lineage>
        <taxon>Archaea</taxon>
        <taxon>Methanobacteriati</taxon>
        <taxon>Methanobacteriota</taxon>
        <taxon>Stenosarchaea group</taxon>
        <taxon>Halobacteria</taxon>
        <taxon>Halobacteriales</taxon>
        <taxon>Natrialbaceae</taxon>
        <taxon>Halovivax</taxon>
    </lineage>
</organism>
<keyword evidence="2" id="KW-0378">Hydrolase</keyword>
<evidence type="ECO:0000256" key="1">
    <source>
        <dbReference type="SAM" id="Phobius"/>
    </source>
</evidence>
<dbReference type="GO" id="GO:0008237">
    <property type="term" value="F:metallopeptidase activity"/>
    <property type="evidence" value="ECO:0007669"/>
    <property type="project" value="UniProtKB-KW"/>
</dbReference>
<dbReference type="Proteomes" id="UP001595846">
    <property type="component" value="Unassembled WGS sequence"/>
</dbReference>
<dbReference type="GeneID" id="73901623"/>
<keyword evidence="2" id="KW-0482">Metalloprotease</keyword>
<feature type="transmembrane region" description="Helical" evidence="1">
    <location>
        <begin position="96"/>
        <end position="114"/>
    </location>
</feature>
<sequence length="179" mass="19011">MGLLGFVLTIATFPGVIVHELAHKRVCDLFGIPVLEVCYFRFGNPAGYVRHAEPRRYRHATMVAVAPFLLNTVLALAAFGGVALSIPAGGSPADAGVVGGVLFWLGISFGMHAFPSAGDASVLWGQTRSKWRTSPTVLLGLPVIALIHVVNLLRAFWLDLVYAIALFALVSSAMPGTVL</sequence>
<dbReference type="RefSeq" id="WP_256532531.1">
    <property type="nucleotide sequence ID" value="NZ_CP101824.1"/>
</dbReference>